<dbReference type="InterPro" id="IPR043129">
    <property type="entry name" value="ATPase_NBD"/>
</dbReference>
<dbReference type="EMBL" id="JAMFMB010000011">
    <property type="protein sequence ID" value="MCL6283942.1"/>
    <property type="molecule type" value="Genomic_DNA"/>
</dbReference>
<evidence type="ECO:0000313" key="2">
    <source>
        <dbReference type="Proteomes" id="UP001203880"/>
    </source>
</evidence>
<evidence type="ECO:0000313" key="1">
    <source>
        <dbReference type="EMBL" id="MCL6283942.1"/>
    </source>
</evidence>
<name>A0ABT0Q2B4_9RHOB</name>
<accession>A0ABT0Q2B4</accession>
<dbReference type="Proteomes" id="UP001203880">
    <property type="component" value="Unassembled WGS sequence"/>
</dbReference>
<proteinExistence type="predicted"/>
<dbReference type="SUPFAM" id="SSF53067">
    <property type="entry name" value="Actin-like ATPase domain"/>
    <property type="match status" value="1"/>
</dbReference>
<dbReference type="PIRSF" id="PIRSF034585">
    <property type="entry name" value="SrfB"/>
    <property type="match status" value="1"/>
</dbReference>
<dbReference type="Pfam" id="PF07520">
    <property type="entry name" value="SrfB"/>
    <property type="match status" value="1"/>
</dbReference>
<gene>
    <name evidence="1" type="ORF">M3P21_10410</name>
</gene>
<organism evidence="1 2">
    <name type="scientific">Ruegeria spongiae</name>
    <dbReference type="NCBI Taxonomy" id="2942209"/>
    <lineage>
        <taxon>Bacteria</taxon>
        <taxon>Pseudomonadati</taxon>
        <taxon>Pseudomonadota</taxon>
        <taxon>Alphaproteobacteria</taxon>
        <taxon>Rhodobacterales</taxon>
        <taxon>Roseobacteraceae</taxon>
        <taxon>Ruegeria</taxon>
    </lineage>
</organism>
<sequence length="1024" mass="114850">MQSSEHLARLVDWRDEVTLVPYSGVQILDFGFRLDQVEVKNARFIERRVGGDDANEEWALMPLTGDADTDEAIEDAARDDDDPYSVRPVAALEPFLSKWVPVPVLRIKTDRGPGGEERFDPGPSTWARMRVVELDNPEGEDGNTHRVQLAIDTALIEAAQADRYLAPERADAEKSREFRFVSDPAHMDWFLRRLDSDGDGQALDLQKWVSDWLEEAFIAFKRAERPGRRITSDTLPHKFEHWARYLAFLRLVNHAVTVPRLRLANTVSQREGMTPVDVELVLDVGNSRTCGILIERFPGETRLDLARSYPLEIRDLSQPERTYSGLFESRVEFSEFRMGDERFASRSGRRNAFIWPSFVRTGPEALRLVAGEEGTETASGLSSPKRYLWDDTPLQQDWRFHHHSDPNNLPKSLRAGMRFLNENGDVLDQIAADEKARLRPRGKSQTNPAIRPRFARASLFGFMLAEIIAHALIQVNAPASRARRAQSELPRRLDRIILTLPTATTAQEQAIIRSKAKGALALVWSLMGLSSGESAISQPPELIVEWDEASCTQLVYLYSELTQKFDGRIDRFLELKGRKRAQTDGAEPTPSLRLASIDIGGGTTDLMVTTYWGEAGRVLHPRQTFREGFRVAGDELLQRVIASIILPGLQSAIEAGGGRYAAEKIRELFAGDTGGLDQQSIQKRRQFALRVLMPLAVAILESCETADEFAPLDLTIADILRLSDNGDASLPDVLTDYIEQPARTLGAEGFHLRDVVLSFSRDEVDAIAREVLQKALGNMGEVIAHLGVDVVLITGRPSRLPAVRAILQEMMVVPPHRLIPMHSYKTGRWYPFRDPVTQRIGDPKSTVAVGGMLIALSEARIPNFKVMTGAFRMRSTARYIGEMDTSGQILADRVLFSEIDLDAGKSAQDLEASVKMYTPIHLGARQLPLERWTTTPLYRLDFATQSAQGRAPLNVTFERTEFDGDPDVETSDTVLRREAMREAFSVTEVEDAEGDSMKPGEVQLRLHTLGFEDEYWIDTGLFRL</sequence>
<reference evidence="1" key="1">
    <citation type="submission" date="2022-05" db="EMBL/GenBank/DDBJ databases">
        <authorList>
            <person name="Park J.-S."/>
        </authorList>
    </citation>
    <scope>NUCLEOTIDE SEQUENCE</scope>
    <source>
        <strain evidence="1">2012CJ41-6</strain>
    </source>
</reference>
<dbReference type="InterPro" id="IPR009216">
    <property type="entry name" value="Virulence_factor_SrfB"/>
</dbReference>
<comment type="caution">
    <text evidence="1">The sequence shown here is derived from an EMBL/GenBank/DDBJ whole genome shotgun (WGS) entry which is preliminary data.</text>
</comment>
<dbReference type="RefSeq" id="WP_249709878.1">
    <property type="nucleotide sequence ID" value="NZ_JAMFMB010000011.1"/>
</dbReference>
<protein>
    <submittedName>
        <fullName evidence="1">Virulence factor SrfB</fullName>
    </submittedName>
</protein>
<keyword evidence="2" id="KW-1185">Reference proteome</keyword>